<dbReference type="Proteomes" id="UP000075238">
    <property type="component" value="Chromosome 1"/>
</dbReference>
<dbReference type="InterPro" id="IPR005064">
    <property type="entry name" value="BUG"/>
</dbReference>
<dbReference type="PIRSF" id="PIRSF017082">
    <property type="entry name" value="YflP"/>
    <property type="match status" value="1"/>
</dbReference>
<dbReference type="Gene3D" id="3.40.190.10">
    <property type="entry name" value="Periplasmic binding protein-like II"/>
    <property type="match status" value="1"/>
</dbReference>
<name>A0A142JQ57_9BURK</name>
<dbReference type="PANTHER" id="PTHR42928:SF5">
    <property type="entry name" value="BLR1237 PROTEIN"/>
    <property type="match status" value="1"/>
</dbReference>
<reference evidence="2 3" key="1">
    <citation type="submission" date="2016-03" db="EMBL/GenBank/DDBJ databases">
        <title>Complete genome sequence of a novel chlorpyrifos degrading bacterium, Cupriavidus nantongensis sp. X1.</title>
        <authorList>
            <person name="Fang L."/>
        </authorList>
    </citation>
    <scope>NUCLEOTIDE SEQUENCE [LARGE SCALE GENOMIC DNA]</scope>
    <source>
        <strain evidence="2 3">X1</strain>
    </source>
</reference>
<dbReference type="Pfam" id="PF03401">
    <property type="entry name" value="TctC"/>
    <property type="match status" value="1"/>
</dbReference>
<evidence type="ECO:0000256" key="1">
    <source>
        <dbReference type="ARBA" id="ARBA00006987"/>
    </source>
</evidence>
<keyword evidence="3" id="KW-1185">Reference proteome</keyword>
<dbReference type="OrthoDB" id="8678477at2"/>
<evidence type="ECO:0000313" key="2">
    <source>
        <dbReference type="EMBL" id="AMR80219.1"/>
    </source>
</evidence>
<protein>
    <submittedName>
        <fullName evidence="2">ABC transporter substrate-binding protein</fullName>
    </submittedName>
</protein>
<dbReference type="KEGG" id="cnan:A2G96_05480"/>
<dbReference type="CDD" id="cd07012">
    <property type="entry name" value="PBP2_Bug_TTT"/>
    <property type="match status" value="1"/>
</dbReference>
<comment type="similarity">
    <text evidence="1">Belongs to the UPF0065 (bug) family.</text>
</comment>
<dbReference type="AlphaFoldDB" id="A0A142JQ57"/>
<dbReference type="Gene3D" id="3.40.190.150">
    <property type="entry name" value="Bordetella uptake gene, domain 1"/>
    <property type="match status" value="1"/>
</dbReference>
<dbReference type="SUPFAM" id="SSF53850">
    <property type="entry name" value="Periplasmic binding protein-like II"/>
    <property type="match status" value="1"/>
</dbReference>
<accession>A0A142JQ57</accession>
<proteinExistence type="inferred from homology"/>
<dbReference type="EMBL" id="CP014844">
    <property type="protein sequence ID" value="AMR80219.1"/>
    <property type="molecule type" value="Genomic_DNA"/>
</dbReference>
<dbReference type="PANTHER" id="PTHR42928">
    <property type="entry name" value="TRICARBOXYLATE-BINDING PROTEIN"/>
    <property type="match status" value="1"/>
</dbReference>
<sequence>MLAMATSTTSATAHAAYPDKPIRLVVPYTAGGGGDVLARVVAARMSAILKQPIVVENVPGASGTIGAHKVARAAPDGYTLLLGVSGTHVIAPSTFPRLPYDPLRDFVPVSRIAYGGNVLVANPGFAAHSLPELIAMAKKPGADIAYGSWGEGSGGHLAVTSINVAAGIQLRHVPYKGASPVLADVMGGTLPIGMSDTTTALSLIRAGKLRPLAVSGAERSPALPDIPTFAECGIPLKLDIWFGLFAPAHTPEPIVDLLEQAAHAAAADPAMKARVAEFGLHDTQIGRAAFAEQMRIETRTWAGLVKATGVKFN</sequence>
<organism evidence="2 3">
    <name type="scientific">Cupriavidus nantongensis</name>
    <dbReference type="NCBI Taxonomy" id="1796606"/>
    <lineage>
        <taxon>Bacteria</taxon>
        <taxon>Pseudomonadati</taxon>
        <taxon>Pseudomonadota</taxon>
        <taxon>Betaproteobacteria</taxon>
        <taxon>Burkholderiales</taxon>
        <taxon>Burkholderiaceae</taxon>
        <taxon>Cupriavidus</taxon>
    </lineage>
</organism>
<evidence type="ECO:0000313" key="3">
    <source>
        <dbReference type="Proteomes" id="UP000075238"/>
    </source>
</evidence>
<dbReference type="InterPro" id="IPR042100">
    <property type="entry name" value="Bug_dom1"/>
</dbReference>
<gene>
    <name evidence="2" type="ORF">A2G96_05480</name>
</gene>
<dbReference type="STRING" id="1796606.A2G96_05480"/>